<evidence type="ECO:0000313" key="2">
    <source>
        <dbReference type="Proteomes" id="UP001595823"/>
    </source>
</evidence>
<dbReference type="PANTHER" id="PTHR36451">
    <property type="entry name" value="PAPS-DEPENDENT SULFOTRANSFERASE STF3"/>
    <property type="match status" value="1"/>
</dbReference>
<gene>
    <name evidence="1" type="ORF">ACFPET_22980</name>
</gene>
<dbReference type="GO" id="GO:0016740">
    <property type="term" value="F:transferase activity"/>
    <property type="evidence" value="ECO:0007669"/>
    <property type="project" value="UniProtKB-KW"/>
</dbReference>
<reference evidence="2" key="1">
    <citation type="journal article" date="2019" name="Int. J. Syst. Evol. Microbiol.">
        <title>The Global Catalogue of Microorganisms (GCM) 10K type strain sequencing project: providing services to taxonomists for standard genome sequencing and annotation.</title>
        <authorList>
            <consortium name="The Broad Institute Genomics Platform"/>
            <consortium name="The Broad Institute Genome Sequencing Center for Infectious Disease"/>
            <person name="Wu L."/>
            <person name="Ma J."/>
        </authorList>
    </citation>
    <scope>NUCLEOTIDE SEQUENCE [LARGE SCALE GENOMIC DNA]</scope>
    <source>
        <strain evidence="2">IBRC-M 10908</strain>
    </source>
</reference>
<dbReference type="InterPro" id="IPR052736">
    <property type="entry name" value="Stf3_sulfotransferase"/>
</dbReference>
<dbReference type="EMBL" id="JBHSDK010000061">
    <property type="protein sequence ID" value="MFC4338061.1"/>
    <property type="molecule type" value="Genomic_DNA"/>
</dbReference>
<organism evidence="1 2">
    <name type="scientific">Salininema proteolyticum</name>
    <dbReference type="NCBI Taxonomy" id="1607685"/>
    <lineage>
        <taxon>Bacteria</taxon>
        <taxon>Bacillati</taxon>
        <taxon>Actinomycetota</taxon>
        <taxon>Actinomycetes</taxon>
        <taxon>Glycomycetales</taxon>
        <taxon>Glycomycetaceae</taxon>
        <taxon>Salininema</taxon>
    </lineage>
</organism>
<evidence type="ECO:0000313" key="1">
    <source>
        <dbReference type="EMBL" id="MFC4338061.1"/>
    </source>
</evidence>
<accession>A0ABV8U5K9</accession>
<dbReference type="InterPro" id="IPR027417">
    <property type="entry name" value="P-loop_NTPase"/>
</dbReference>
<proteinExistence type="predicted"/>
<sequence length="402" mass="46343">MRRITRTAKILNSVLAPATRERTDPERASAAWWRTVEKVQAQTGYDLGADAPFAEDLDFLLRCFANVPGLTPIGWKGQLGNAATRLENRMRVSEIHRRVPEVANERIERPVFVVGLPRTATSLTHKILARSAGHRGPLLWELNYTALDDDPAERDRRIKSIDRELRATFKFSPAFDVIHPVRIDQPEESIALMPHTYFPLSCALMPDYREWQSQRDQTADYAYLRQALQVLQYGRERKRWILKYPGHVGDLDVLFKVFPDAQIVWTHRDPITVMGSFCSLVETLGGLHVRNIDLHEIGRMWLEILSESVESGRRHRPDAPMGAVVDVGYHQLVSDPHNYVPKLYEQIGARWTAEDAEKLSGLTERPLRDRRHEYDIFHYGLSPRQIEKAFQDYMPLVHRVNA</sequence>
<dbReference type="RefSeq" id="WP_380625716.1">
    <property type="nucleotide sequence ID" value="NZ_JBHSDK010000061.1"/>
</dbReference>
<protein>
    <submittedName>
        <fullName evidence="1">Sulfotransferase family protein</fullName>
        <ecNumber evidence="1">2.8.2.-</ecNumber>
    </submittedName>
</protein>
<keyword evidence="1" id="KW-0808">Transferase</keyword>
<dbReference type="Proteomes" id="UP001595823">
    <property type="component" value="Unassembled WGS sequence"/>
</dbReference>
<dbReference type="Gene3D" id="3.40.50.300">
    <property type="entry name" value="P-loop containing nucleotide triphosphate hydrolases"/>
    <property type="match status" value="1"/>
</dbReference>
<dbReference type="EC" id="2.8.2.-" evidence="1"/>
<keyword evidence="2" id="KW-1185">Reference proteome</keyword>
<comment type="caution">
    <text evidence="1">The sequence shown here is derived from an EMBL/GenBank/DDBJ whole genome shotgun (WGS) entry which is preliminary data.</text>
</comment>
<dbReference type="SUPFAM" id="SSF52540">
    <property type="entry name" value="P-loop containing nucleoside triphosphate hydrolases"/>
    <property type="match status" value="1"/>
</dbReference>
<dbReference type="PANTHER" id="PTHR36451:SF1">
    <property type="entry name" value="OMEGA-HYDROXY-BETA-DIHYDROMENAQUINONE-9 SULFOTRANSFERASE STF3"/>
    <property type="match status" value="1"/>
</dbReference>
<dbReference type="Pfam" id="PF13469">
    <property type="entry name" value="Sulfotransfer_3"/>
    <property type="match status" value="1"/>
</dbReference>
<name>A0ABV8U5K9_9ACTN</name>